<keyword evidence="1" id="KW-1133">Transmembrane helix</keyword>
<dbReference type="Pfam" id="PF09796">
    <property type="entry name" value="QCR10"/>
    <property type="match status" value="1"/>
</dbReference>
<organism evidence="2 3">
    <name type="scientific">Pseudopithomyces chartarum</name>
    <dbReference type="NCBI Taxonomy" id="1892770"/>
    <lineage>
        <taxon>Eukaryota</taxon>
        <taxon>Fungi</taxon>
        <taxon>Dikarya</taxon>
        <taxon>Ascomycota</taxon>
        <taxon>Pezizomycotina</taxon>
        <taxon>Dothideomycetes</taxon>
        <taxon>Pleosporomycetidae</taxon>
        <taxon>Pleosporales</taxon>
        <taxon>Massarineae</taxon>
        <taxon>Didymosphaeriaceae</taxon>
        <taxon>Pseudopithomyces</taxon>
    </lineage>
</organism>
<evidence type="ECO:0000313" key="3">
    <source>
        <dbReference type="Proteomes" id="UP001280581"/>
    </source>
</evidence>
<proteinExistence type="predicted"/>
<accession>A0AAN6RLA7</accession>
<dbReference type="Proteomes" id="UP001280581">
    <property type="component" value="Unassembled WGS sequence"/>
</dbReference>
<name>A0AAN6RLA7_9PLEO</name>
<evidence type="ECO:0000313" key="2">
    <source>
        <dbReference type="EMBL" id="KAK3216593.1"/>
    </source>
</evidence>
<dbReference type="PANTHER" id="PTHR28254:SF1">
    <property type="entry name" value="CYTOCHROME B-C1 COMPLEX SUBUNIT 10, MITOCHONDRIAL"/>
    <property type="match status" value="1"/>
</dbReference>
<dbReference type="GO" id="GO:0005739">
    <property type="term" value="C:mitochondrion"/>
    <property type="evidence" value="ECO:0007669"/>
    <property type="project" value="GOC"/>
</dbReference>
<dbReference type="PANTHER" id="PTHR28254">
    <property type="entry name" value="CYTOCHROME B-C1 COMPLEX SUBUNIT 10"/>
    <property type="match status" value="1"/>
</dbReference>
<keyword evidence="1" id="KW-0472">Membrane</keyword>
<comment type="caution">
    <text evidence="2">The sequence shown here is derived from an EMBL/GenBank/DDBJ whole genome shotgun (WGS) entry which is preliminary data.</text>
</comment>
<sequence length="103" mass="11302">MRAKAVEPGSMGKTPAAFSMRSPYQAYKSPFGPQYKVPRHYHGITANSVVKFGGLAAGFGGVAGFFALWFFAEVPRVRDDIMLKVPILGNYFVKEVAPEDNPF</sequence>
<dbReference type="EMBL" id="WVTA01000001">
    <property type="protein sequence ID" value="KAK3216593.1"/>
    <property type="molecule type" value="Genomic_DNA"/>
</dbReference>
<dbReference type="InterPro" id="IPR019182">
    <property type="entry name" value="Cytochrome_b-c1_su10_fun"/>
</dbReference>
<feature type="transmembrane region" description="Helical" evidence="1">
    <location>
        <begin position="52"/>
        <end position="72"/>
    </location>
</feature>
<dbReference type="AlphaFoldDB" id="A0AAN6RLA7"/>
<keyword evidence="3" id="KW-1185">Reference proteome</keyword>
<protein>
    <submittedName>
        <fullName evidence="2">Uncharacterized protein</fullName>
    </submittedName>
</protein>
<keyword evidence="1" id="KW-0812">Transmembrane</keyword>
<dbReference type="GO" id="GO:0006122">
    <property type="term" value="P:mitochondrial electron transport, ubiquinol to cytochrome c"/>
    <property type="evidence" value="ECO:0007669"/>
    <property type="project" value="InterPro"/>
</dbReference>
<evidence type="ECO:0000256" key="1">
    <source>
        <dbReference type="SAM" id="Phobius"/>
    </source>
</evidence>
<gene>
    <name evidence="2" type="ORF">GRF29_1g385772</name>
</gene>
<reference evidence="2 3" key="1">
    <citation type="submission" date="2021-02" db="EMBL/GenBank/DDBJ databases">
        <title>Genome assembly of Pseudopithomyces chartarum.</title>
        <authorList>
            <person name="Jauregui R."/>
            <person name="Singh J."/>
            <person name="Voisey C."/>
        </authorList>
    </citation>
    <scope>NUCLEOTIDE SEQUENCE [LARGE SCALE GENOMIC DNA]</scope>
    <source>
        <strain evidence="2 3">AGR01</strain>
    </source>
</reference>